<gene>
    <name evidence="3" type="ORF">CHU95_02620</name>
</gene>
<dbReference type="InterPro" id="IPR035965">
    <property type="entry name" value="PAS-like_dom_sf"/>
</dbReference>
<evidence type="ECO:0000313" key="3">
    <source>
        <dbReference type="EMBL" id="OYQ37085.1"/>
    </source>
</evidence>
<dbReference type="InterPro" id="IPR029787">
    <property type="entry name" value="Nucleotide_cyclase"/>
</dbReference>
<dbReference type="PANTHER" id="PTHR46663:SF3">
    <property type="entry name" value="SLL0267 PROTEIN"/>
    <property type="match status" value="1"/>
</dbReference>
<dbReference type="PROSITE" id="PS50887">
    <property type="entry name" value="GGDEF"/>
    <property type="match status" value="1"/>
</dbReference>
<accession>A0A255Z876</accession>
<dbReference type="AlphaFoldDB" id="A0A255Z876"/>
<dbReference type="NCBIfam" id="TIGR00254">
    <property type="entry name" value="GGDEF"/>
    <property type="match status" value="1"/>
</dbReference>
<dbReference type="EMBL" id="NOXU01000018">
    <property type="protein sequence ID" value="OYQ37085.1"/>
    <property type="molecule type" value="Genomic_DNA"/>
</dbReference>
<dbReference type="Pfam" id="PF13426">
    <property type="entry name" value="PAS_9"/>
    <property type="match status" value="1"/>
</dbReference>
<dbReference type="Proteomes" id="UP000216998">
    <property type="component" value="Unassembled WGS sequence"/>
</dbReference>
<keyword evidence="4" id="KW-1185">Reference proteome</keyword>
<evidence type="ECO:0000313" key="4">
    <source>
        <dbReference type="Proteomes" id="UP000216998"/>
    </source>
</evidence>
<evidence type="ECO:0000259" key="2">
    <source>
        <dbReference type="PROSITE" id="PS50887"/>
    </source>
</evidence>
<feature type="domain" description="PAS" evidence="1">
    <location>
        <begin position="23"/>
        <end position="61"/>
    </location>
</feature>
<dbReference type="SUPFAM" id="SSF55073">
    <property type="entry name" value="Nucleotide cyclase"/>
    <property type="match status" value="1"/>
</dbReference>
<dbReference type="OrthoDB" id="7251575at2"/>
<reference evidence="3 4" key="1">
    <citation type="submission" date="2017-07" db="EMBL/GenBank/DDBJ databases">
        <title>Niveispirillum cyanobacteriorum sp. nov., isolated from cyanobacterial aggregates in a eutrophic lake.</title>
        <authorList>
            <person name="Cai H."/>
        </authorList>
    </citation>
    <scope>NUCLEOTIDE SEQUENCE [LARGE SCALE GENOMIC DNA]</scope>
    <source>
        <strain evidence="4">TH1-14</strain>
    </source>
</reference>
<dbReference type="Pfam" id="PF00990">
    <property type="entry name" value="GGDEF"/>
    <property type="match status" value="1"/>
</dbReference>
<dbReference type="InterPro" id="IPR000160">
    <property type="entry name" value="GGDEF_dom"/>
</dbReference>
<dbReference type="SUPFAM" id="SSF55785">
    <property type="entry name" value="PYP-like sensor domain (PAS domain)"/>
    <property type="match status" value="1"/>
</dbReference>
<sequence length="207" mass="23493">MPTIDSDIATFPDLPCPEITGVVASATTDALMVTGPDDRILFVNPAFSRITGFSCAELFGQEPFMWKTDRSPPDFYHQMWQILRDKGFWEGDLWNQNKTGQAFSEWTRIHRLRSTSSDEAFHVTLFSDVSQRRRSRPRQVKSQLTDGLTGLPNRYRFVTDLRSALGRAGVPSVTVIVMNIDQFRRVNEQAGHEGGDRLLNRIACALR</sequence>
<dbReference type="RefSeq" id="WP_094453443.1">
    <property type="nucleotide sequence ID" value="NZ_NOXU01000018.1"/>
</dbReference>
<dbReference type="PROSITE" id="PS50112">
    <property type="entry name" value="PAS"/>
    <property type="match status" value="1"/>
</dbReference>
<comment type="caution">
    <text evidence="3">The sequence shown here is derived from an EMBL/GenBank/DDBJ whole genome shotgun (WGS) entry which is preliminary data.</text>
</comment>
<feature type="domain" description="GGDEF" evidence="2">
    <location>
        <begin position="171"/>
        <end position="207"/>
    </location>
</feature>
<dbReference type="InterPro" id="IPR043128">
    <property type="entry name" value="Rev_trsase/Diguanyl_cyclase"/>
</dbReference>
<dbReference type="NCBIfam" id="TIGR00229">
    <property type="entry name" value="sensory_box"/>
    <property type="match status" value="1"/>
</dbReference>
<name>A0A255Z876_9PROT</name>
<dbReference type="InterPro" id="IPR052163">
    <property type="entry name" value="DGC-Regulatory_Protein"/>
</dbReference>
<protein>
    <recommendedName>
        <fullName evidence="5">PAS domain-containing protein</fullName>
    </recommendedName>
</protein>
<dbReference type="Gene3D" id="3.30.70.270">
    <property type="match status" value="1"/>
</dbReference>
<dbReference type="PANTHER" id="PTHR46663">
    <property type="entry name" value="DIGUANYLATE CYCLASE DGCT-RELATED"/>
    <property type="match status" value="1"/>
</dbReference>
<dbReference type="Gene3D" id="3.30.450.20">
    <property type="entry name" value="PAS domain"/>
    <property type="match status" value="1"/>
</dbReference>
<dbReference type="CDD" id="cd00130">
    <property type="entry name" value="PAS"/>
    <property type="match status" value="1"/>
</dbReference>
<organism evidence="3 4">
    <name type="scientific">Niveispirillum lacus</name>
    <dbReference type="NCBI Taxonomy" id="1981099"/>
    <lineage>
        <taxon>Bacteria</taxon>
        <taxon>Pseudomonadati</taxon>
        <taxon>Pseudomonadota</taxon>
        <taxon>Alphaproteobacteria</taxon>
        <taxon>Rhodospirillales</taxon>
        <taxon>Azospirillaceae</taxon>
        <taxon>Niveispirillum</taxon>
    </lineage>
</organism>
<dbReference type="InterPro" id="IPR000014">
    <property type="entry name" value="PAS"/>
</dbReference>
<evidence type="ECO:0008006" key="5">
    <source>
        <dbReference type="Google" id="ProtNLM"/>
    </source>
</evidence>
<evidence type="ECO:0000259" key="1">
    <source>
        <dbReference type="PROSITE" id="PS50112"/>
    </source>
</evidence>
<proteinExistence type="predicted"/>
<dbReference type="SMART" id="SM00091">
    <property type="entry name" value="PAS"/>
    <property type="match status" value="1"/>
</dbReference>